<dbReference type="Proteomes" id="UP000440614">
    <property type="component" value="Unassembled WGS sequence"/>
</dbReference>
<evidence type="ECO:0000313" key="3">
    <source>
        <dbReference type="EMBL" id="KAB4476112.1"/>
    </source>
</evidence>
<dbReference type="GeneID" id="60927807"/>
<evidence type="ECO:0000313" key="6">
    <source>
        <dbReference type="Proteomes" id="UP000440614"/>
    </source>
</evidence>
<dbReference type="AlphaFoldDB" id="A0A0P0EP62"/>
<dbReference type="RefSeq" id="WP_011108003.1">
    <property type="nucleotide sequence ID" value="NZ_CAXKYH010000013.1"/>
</dbReference>
<evidence type="ECO:0000313" key="7">
    <source>
        <dbReference type="Proteomes" id="UP000460317"/>
    </source>
</evidence>
<dbReference type="EMBL" id="WCRY01000025">
    <property type="protein sequence ID" value="KAB4476112.1"/>
    <property type="molecule type" value="Genomic_DNA"/>
</dbReference>
<sequence>MDRKQIGVYAGKVWQLLSNNEKWGYGTLKRKSGLKDKELGAALGWLSKENKIEFDQCDEELYVYLCVNVYIG</sequence>
<evidence type="ECO:0000313" key="5">
    <source>
        <dbReference type="Proteomes" id="UP000436858"/>
    </source>
</evidence>
<dbReference type="InterPro" id="IPR019707">
    <property type="entry name" value="DUF2582"/>
</dbReference>
<dbReference type="Pfam" id="PF10771">
    <property type="entry name" value="DUF2582"/>
    <property type="match status" value="1"/>
</dbReference>
<name>A0A0P0EP62_BACT4</name>
<evidence type="ECO:0000313" key="1">
    <source>
        <dbReference type="EMBL" id="KAB4306485.1"/>
    </source>
</evidence>
<dbReference type="KEGG" id="btho:Btheta7330_01192"/>
<dbReference type="EMBL" id="WCSB01000019">
    <property type="protein sequence ID" value="KAB4449740.1"/>
    <property type="molecule type" value="Genomic_DNA"/>
</dbReference>
<proteinExistence type="predicted"/>
<dbReference type="Gene3D" id="1.10.10.10">
    <property type="entry name" value="Winged helix-like DNA-binding domain superfamily/Winged helix DNA-binding domain"/>
    <property type="match status" value="1"/>
</dbReference>
<evidence type="ECO:0000313" key="4">
    <source>
        <dbReference type="EMBL" id="UYU68272.1"/>
    </source>
</evidence>
<dbReference type="EMBL" id="WCSY01000029">
    <property type="protein sequence ID" value="KAB4306485.1"/>
    <property type="molecule type" value="Genomic_DNA"/>
</dbReference>
<dbReference type="Proteomes" id="UP000436858">
    <property type="component" value="Unassembled WGS sequence"/>
</dbReference>
<dbReference type="InterPro" id="IPR036388">
    <property type="entry name" value="WH-like_DNA-bd_sf"/>
</dbReference>
<reference evidence="5 6" key="1">
    <citation type="journal article" date="2019" name="Nat. Med.">
        <title>A library of human gut bacterial isolates paired with longitudinal multiomics data enables mechanistic microbiome research.</title>
        <authorList>
            <person name="Poyet M."/>
            <person name="Groussin M."/>
            <person name="Gibbons S.M."/>
            <person name="Avila-Pacheco J."/>
            <person name="Jiang X."/>
            <person name="Kearney S.M."/>
            <person name="Perrotta A.R."/>
            <person name="Berdy B."/>
            <person name="Zhao S."/>
            <person name="Lieberman T.D."/>
            <person name="Swanson P.K."/>
            <person name="Smith M."/>
            <person name="Roesemann S."/>
            <person name="Alexander J.E."/>
            <person name="Rich S.A."/>
            <person name="Livny J."/>
            <person name="Vlamakis H."/>
            <person name="Clish C."/>
            <person name="Bullock K."/>
            <person name="Deik A."/>
            <person name="Scott J."/>
            <person name="Pierce K.A."/>
            <person name="Xavier R.J."/>
            <person name="Alm E.J."/>
        </authorList>
    </citation>
    <scope>NUCLEOTIDE SEQUENCE [LARGE SCALE GENOMIC DNA]</scope>
    <source>
        <strain evidence="3 5">BIOML-A162</strain>
        <strain evidence="2 7">BIOML-A165</strain>
        <strain evidence="1 6">BIOML-A188</strain>
    </source>
</reference>
<protein>
    <submittedName>
        <fullName evidence="1">Winged helix-turn-helix domain-containing protein</fullName>
    </submittedName>
</protein>
<dbReference type="Proteomes" id="UP000460317">
    <property type="component" value="Unassembled WGS sequence"/>
</dbReference>
<dbReference type="EMBL" id="CP083680">
    <property type="protein sequence ID" value="UYU68272.1"/>
    <property type="molecule type" value="Genomic_DNA"/>
</dbReference>
<organism evidence="1 6">
    <name type="scientific">Bacteroides thetaiotaomicron</name>
    <dbReference type="NCBI Taxonomy" id="818"/>
    <lineage>
        <taxon>Bacteria</taxon>
        <taxon>Pseudomonadati</taxon>
        <taxon>Bacteroidota</taxon>
        <taxon>Bacteroidia</taxon>
        <taxon>Bacteroidales</taxon>
        <taxon>Bacteroidaceae</taxon>
        <taxon>Bacteroides</taxon>
    </lineage>
</organism>
<evidence type="ECO:0000313" key="8">
    <source>
        <dbReference type="Proteomes" id="UP001156218"/>
    </source>
</evidence>
<dbReference type="Proteomes" id="UP001156218">
    <property type="component" value="Chromosome"/>
</dbReference>
<gene>
    <name evidence="3" type="ORF">GAN91_21120</name>
    <name evidence="2" type="ORF">GAN93_18005</name>
    <name evidence="1" type="ORF">GAO51_23720</name>
    <name evidence="4" type="ORF">KQP68_08355</name>
</gene>
<reference evidence="4 8" key="2">
    <citation type="submission" date="2021-06" db="EMBL/GenBank/DDBJ databases">
        <title>Interrogation of the integrated mobile genetic elements in gut-associated Bacteroides with a consensus prediction approach.</title>
        <authorList>
            <person name="Campbell D.E."/>
            <person name="Leigh J.R."/>
            <person name="Kim T."/>
            <person name="England W."/>
            <person name="Whitaker R.J."/>
            <person name="Degnan P.H."/>
        </authorList>
    </citation>
    <scope>NUCLEOTIDE SEQUENCE [LARGE SCALE GENOMIC DNA]</scope>
    <source>
        <strain evidence="4 8">WAL8669</strain>
    </source>
</reference>
<dbReference type="OMA" id="NAGAIWN"/>
<evidence type="ECO:0000313" key="2">
    <source>
        <dbReference type="EMBL" id="KAB4449740.1"/>
    </source>
</evidence>
<accession>A0A0P0EP62</accession>